<dbReference type="InterPro" id="IPR019241">
    <property type="entry name" value="DUF2197"/>
</dbReference>
<comment type="caution">
    <text evidence="1">The sequence shown here is derived from an EMBL/GenBank/DDBJ whole genome shotgun (WGS) entry which is preliminary data.</text>
</comment>
<evidence type="ECO:0000313" key="1">
    <source>
        <dbReference type="EMBL" id="EKU46175.1"/>
    </source>
</evidence>
<keyword evidence="2" id="KW-1185">Reference proteome</keyword>
<dbReference type="EMBL" id="AMSQ01000019">
    <property type="protein sequence ID" value="EKU46175.1"/>
    <property type="molecule type" value="Genomic_DNA"/>
</dbReference>
<dbReference type="RefSeq" id="WP_009384441.1">
    <property type="nucleotide sequence ID" value="NZ_AMSQ01000019.1"/>
</dbReference>
<accession>K9AXB9</accession>
<dbReference type="PATRIC" id="fig|1229783.3.peg.1935"/>
<proteinExistence type="predicted"/>
<reference evidence="1 2" key="1">
    <citation type="journal article" date="2013" name="Genome Announc.">
        <title>Genome Sequence of Staphylococcus massiliensis Strain S46, Isolated from the Surface of Healthy Human Skin.</title>
        <authorList>
            <person name="Srivastav R."/>
            <person name="Singh A."/>
            <person name="Jangir P.K."/>
            <person name="Kumari C."/>
            <person name="Muduli S."/>
            <person name="Sharma R."/>
        </authorList>
    </citation>
    <scope>NUCLEOTIDE SEQUENCE [LARGE SCALE GENOMIC DNA]</scope>
    <source>
        <strain evidence="1 2">S46</strain>
    </source>
</reference>
<organism evidence="1 2">
    <name type="scientific">Staphylococcus massiliensis S46</name>
    <dbReference type="NCBI Taxonomy" id="1229783"/>
    <lineage>
        <taxon>Bacteria</taxon>
        <taxon>Bacillati</taxon>
        <taxon>Bacillota</taxon>
        <taxon>Bacilli</taxon>
        <taxon>Bacillales</taxon>
        <taxon>Staphylococcaceae</taxon>
        <taxon>Staphylococcus</taxon>
    </lineage>
</organism>
<protein>
    <recommendedName>
        <fullName evidence="3">DUF2197 domain-containing protein</fullName>
    </recommendedName>
</protein>
<gene>
    <name evidence="1" type="ORF">C273_09689</name>
</gene>
<dbReference type="OrthoDB" id="2989868at2"/>
<evidence type="ECO:0008006" key="3">
    <source>
        <dbReference type="Google" id="ProtNLM"/>
    </source>
</evidence>
<dbReference type="AlphaFoldDB" id="K9AXB9"/>
<name>K9AXB9_9STAP</name>
<dbReference type="Pfam" id="PF09963">
    <property type="entry name" value="DUF2197"/>
    <property type="match status" value="1"/>
</dbReference>
<dbReference type="SUPFAM" id="SSF161187">
    <property type="entry name" value="YfgJ-like"/>
    <property type="match status" value="1"/>
</dbReference>
<dbReference type="eggNOG" id="COG4896">
    <property type="taxonomic scope" value="Bacteria"/>
</dbReference>
<dbReference type="STRING" id="1229783.C273_09689"/>
<sequence>MYKVKCIICDTEVMIDDETLEAKRLKNNPIKTYMCPDCKHKLDRPKSKEDESK</sequence>
<dbReference type="Proteomes" id="UP000009885">
    <property type="component" value="Unassembled WGS sequence"/>
</dbReference>
<evidence type="ECO:0000313" key="2">
    <source>
        <dbReference type="Proteomes" id="UP000009885"/>
    </source>
</evidence>